<feature type="domain" description="HD" evidence="8">
    <location>
        <begin position="41"/>
        <end position="138"/>
    </location>
</feature>
<dbReference type="Pfam" id="PF13023">
    <property type="entry name" value="HD_3"/>
    <property type="match status" value="1"/>
</dbReference>
<dbReference type="Proteomes" id="UP000178091">
    <property type="component" value="Unassembled WGS sequence"/>
</dbReference>
<dbReference type="GO" id="GO:0005737">
    <property type="term" value="C:cytoplasm"/>
    <property type="evidence" value="ECO:0007669"/>
    <property type="project" value="TreeGrafter"/>
</dbReference>
<dbReference type="EC" id="3.1.3.89" evidence="5"/>
<comment type="cofactor">
    <cofactor evidence="2">
        <name>Mn(2+)</name>
        <dbReference type="ChEBI" id="CHEBI:29035"/>
    </cofactor>
</comment>
<comment type="caution">
    <text evidence="9">The sequence shown here is derived from an EMBL/GenBank/DDBJ whole genome shotgun (WGS) entry which is preliminary data.</text>
</comment>
<dbReference type="SUPFAM" id="SSF109604">
    <property type="entry name" value="HD-domain/PDEase-like"/>
    <property type="match status" value="1"/>
</dbReference>
<dbReference type="SMART" id="SM00471">
    <property type="entry name" value="HDc"/>
    <property type="match status" value="1"/>
</dbReference>
<evidence type="ECO:0000313" key="10">
    <source>
        <dbReference type="Proteomes" id="UP000178091"/>
    </source>
</evidence>
<evidence type="ECO:0000256" key="2">
    <source>
        <dbReference type="ARBA" id="ARBA00001936"/>
    </source>
</evidence>
<dbReference type="PROSITE" id="PS51831">
    <property type="entry name" value="HD"/>
    <property type="match status" value="1"/>
</dbReference>
<reference evidence="9 10" key="1">
    <citation type="journal article" date="2016" name="Nat. Commun.">
        <title>Thousands of microbial genomes shed light on interconnected biogeochemical processes in an aquifer system.</title>
        <authorList>
            <person name="Anantharaman K."/>
            <person name="Brown C.T."/>
            <person name="Hug L.A."/>
            <person name="Sharon I."/>
            <person name="Castelle C.J."/>
            <person name="Probst A.J."/>
            <person name="Thomas B.C."/>
            <person name="Singh A."/>
            <person name="Wilkins M.J."/>
            <person name="Karaoz U."/>
            <person name="Brodie E.L."/>
            <person name="Williams K.H."/>
            <person name="Hubbard S.S."/>
            <person name="Banfield J.F."/>
        </authorList>
    </citation>
    <scope>NUCLEOTIDE SEQUENCE [LARGE SCALE GENOMIC DNA]</scope>
</reference>
<dbReference type="CDD" id="cd00077">
    <property type="entry name" value="HDc"/>
    <property type="match status" value="1"/>
</dbReference>
<evidence type="ECO:0000259" key="8">
    <source>
        <dbReference type="PROSITE" id="PS51831"/>
    </source>
</evidence>
<dbReference type="Gene3D" id="1.10.3210.10">
    <property type="entry name" value="Hypothetical protein af1432"/>
    <property type="match status" value="1"/>
</dbReference>
<comment type="catalytic activity">
    <reaction evidence="1">
        <text>a 2'-deoxyribonucleoside 5'-phosphate + H2O = a 2'-deoxyribonucleoside + phosphate</text>
        <dbReference type="Rhea" id="RHEA:36167"/>
        <dbReference type="ChEBI" id="CHEBI:15377"/>
        <dbReference type="ChEBI" id="CHEBI:18274"/>
        <dbReference type="ChEBI" id="CHEBI:43474"/>
        <dbReference type="ChEBI" id="CHEBI:65317"/>
        <dbReference type="EC" id="3.1.3.89"/>
    </reaction>
</comment>
<evidence type="ECO:0000313" key="9">
    <source>
        <dbReference type="EMBL" id="OGC84329.1"/>
    </source>
</evidence>
<keyword evidence="7" id="KW-0378">Hydrolase</keyword>
<dbReference type="PANTHER" id="PTHR11845:SF13">
    <property type="entry name" value="5'-DEOXYNUCLEOTIDASE HDDC2"/>
    <property type="match status" value="1"/>
</dbReference>
<evidence type="ECO:0000256" key="5">
    <source>
        <dbReference type="ARBA" id="ARBA00012964"/>
    </source>
</evidence>
<dbReference type="EMBL" id="MEWW01000017">
    <property type="protein sequence ID" value="OGC84329.1"/>
    <property type="molecule type" value="Genomic_DNA"/>
</dbReference>
<dbReference type="InterPro" id="IPR003607">
    <property type="entry name" value="HD/PDEase_dom"/>
</dbReference>
<dbReference type="InterPro" id="IPR006674">
    <property type="entry name" value="HD_domain"/>
</dbReference>
<proteinExistence type="predicted"/>
<gene>
    <name evidence="9" type="ORF">A3F55_01515</name>
</gene>
<sequence length="201" mass="23609">MAKGKNVYRKIVNFFYEVGTMRRLPRIHRQTLLVDDVTDTIASHSYRVALIGWFLAKEEKVDPYKVVMMCLLHDVGEVRTGDHNWVHKRYIKIFDDEVIKEQLGDLPHQEIFEIAEEYHARKSKESIVAKQADVLDQLLLLREYEWQGIKEAPEWIRGRPKDGVANKQGELILPSSRRLGKEILTTRPSEWWANLQTSKNR</sequence>
<comment type="subunit">
    <text evidence="4">Homodimer.</text>
</comment>
<keyword evidence="6" id="KW-0479">Metal-binding</keyword>
<dbReference type="GO" id="GO:0046872">
    <property type="term" value="F:metal ion binding"/>
    <property type="evidence" value="ECO:0007669"/>
    <property type="project" value="UniProtKB-KW"/>
</dbReference>
<evidence type="ECO:0000256" key="6">
    <source>
        <dbReference type="ARBA" id="ARBA00022723"/>
    </source>
</evidence>
<dbReference type="InterPro" id="IPR039356">
    <property type="entry name" value="YfbR/HDDC2"/>
</dbReference>
<dbReference type="PANTHER" id="PTHR11845">
    <property type="entry name" value="5'-DEOXYNUCLEOTIDASE HDDC2"/>
    <property type="match status" value="1"/>
</dbReference>
<protein>
    <recommendedName>
        <fullName evidence="5">5'-deoxynucleotidase</fullName>
        <ecNumber evidence="5">3.1.3.89</ecNumber>
    </recommendedName>
</protein>
<accession>A0A1F4XRG4</accession>
<evidence type="ECO:0000256" key="3">
    <source>
        <dbReference type="ARBA" id="ARBA00001941"/>
    </source>
</evidence>
<dbReference type="GO" id="GO:0002953">
    <property type="term" value="F:5'-deoxynucleotidase activity"/>
    <property type="evidence" value="ECO:0007669"/>
    <property type="project" value="UniProtKB-EC"/>
</dbReference>
<organism evidence="9 10">
    <name type="scientific">Candidatus Adlerbacteria bacterium RIFCSPHIGHO2_12_FULL_53_18</name>
    <dbReference type="NCBI Taxonomy" id="1797242"/>
    <lineage>
        <taxon>Bacteria</taxon>
        <taxon>Candidatus Adleribacteriota</taxon>
    </lineage>
</organism>
<dbReference type="AlphaFoldDB" id="A0A1F4XRG4"/>
<comment type="cofactor">
    <cofactor evidence="3">
        <name>Co(2+)</name>
        <dbReference type="ChEBI" id="CHEBI:48828"/>
    </cofactor>
</comment>
<evidence type="ECO:0000256" key="7">
    <source>
        <dbReference type="ARBA" id="ARBA00022801"/>
    </source>
</evidence>
<evidence type="ECO:0000256" key="1">
    <source>
        <dbReference type="ARBA" id="ARBA00001638"/>
    </source>
</evidence>
<evidence type="ECO:0000256" key="4">
    <source>
        <dbReference type="ARBA" id="ARBA00011738"/>
    </source>
</evidence>
<name>A0A1F4XRG4_9BACT</name>